<dbReference type="PANTHER" id="PTHR10259:SF11">
    <property type="entry name" value="THIOPURINE S-METHYLTRANSFERASE"/>
    <property type="match status" value="1"/>
</dbReference>
<evidence type="ECO:0000256" key="2">
    <source>
        <dbReference type="ARBA" id="ARBA00004496"/>
    </source>
</evidence>
<evidence type="ECO:0000313" key="10">
    <source>
        <dbReference type="EMBL" id="SDU17138.1"/>
    </source>
</evidence>
<dbReference type="GO" id="GO:0005737">
    <property type="term" value="C:cytoplasm"/>
    <property type="evidence" value="ECO:0007669"/>
    <property type="project" value="UniProtKB-SubCell"/>
</dbReference>
<dbReference type="FunFam" id="3.40.50.150:FF:000101">
    <property type="entry name" value="Thiopurine S-methyltransferase"/>
    <property type="match status" value="1"/>
</dbReference>
<dbReference type="Pfam" id="PF05724">
    <property type="entry name" value="TPMT"/>
    <property type="match status" value="1"/>
</dbReference>
<keyword evidence="5 9" id="KW-0963">Cytoplasm</keyword>
<feature type="binding site" evidence="9">
    <location>
        <position position="45"/>
    </location>
    <ligand>
        <name>S-adenosyl-L-methionine</name>
        <dbReference type="ChEBI" id="CHEBI:59789"/>
    </ligand>
</feature>
<evidence type="ECO:0000256" key="4">
    <source>
        <dbReference type="ARBA" id="ARBA00011905"/>
    </source>
</evidence>
<dbReference type="PIRSF" id="PIRSF023956">
    <property type="entry name" value="Thiopurine_S-methyltransferase"/>
    <property type="match status" value="1"/>
</dbReference>
<comment type="catalytic activity">
    <reaction evidence="1 9">
        <text>S-adenosyl-L-methionine + a thiopurine = S-adenosyl-L-homocysteine + a thiopurine S-methylether.</text>
        <dbReference type="EC" id="2.1.1.67"/>
    </reaction>
</comment>
<dbReference type="InterPro" id="IPR022474">
    <property type="entry name" value="Thiopur_S-MeTfrase_Se/Te_detox"/>
</dbReference>
<gene>
    <name evidence="9" type="primary">tpm</name>
    <name evidence="10" type="ORF">SAMN05216210_2194</name>
</gene>
<name>A0A1H2GCM1_9GAMM</name>
<dbReference type="NCBIfam" id="NF009732">
    <property type="entry name" value="PRK13255.1"/>
    <property type="match status" value="1"/>
</dbReference>
<evidence type="ECO:0000256" key="9">
    <source>
        <dbReference type="HAMAP-Rule" id="MF_00812"/>
    </source>
</evidence>
<evidence type="ECO:0000256" key="6">
    <source>
        <dbReference type="ARBA" id="ARBA00022603"/>
    </source>
</evidence>
<evidence type="ECO:0000256" key="5">
    <source>
        <dbReference type="ARBA" id="ARBA00022490"/>
    </source>
</evidence>
<dbReference type="EMBL" id="LT629787">
    <property type="protein sequence ID" value="SDU17138.1"/>
    <property type="molecule type" value="Genomic_DNA"/>
</dbReference>
<organism evidence="10 11">
    <name type="scientific">Halopseudomonas salegens</name>
    <dbReference type="NCBI Taxonomy" id="1434072"/>
    <lineage>
        <taxon>Bacteria</taxon>
        <taxon>Pseudomonadati</taxon>
        <taxon>Pseudomonadota</taxon>
        <taxon>Gammaproteobacteria</taxon>
        <taxon>Pseudomonadales</taxon>
        <taxon>Pseudomonadaceae</taxon>
        <taxon>Halopseudomonas</taxon>
    </lineage>
</organism>
<dbReference type="HAMAP" id="MF_00812">
    <property type="entry name" value="Thiopur_methtran"/>
    <property type="match status" value="1"/>
</dbReference>
<keyword evidence="8 9" id="KW-0949">S-adenosyl-L-methionine</keyword>
<evidence type="ECO:0000256" key="3">
    <source>
        <dbReference type="ARBA" id="ARBA00008145"/>
    </source>
</evidence>
<dbReference type="GO" id="GO:0010038">
    <property type="term" value="P:response to metal ion"/>
    <property type="evidence" value="ECO:0007669"/>
    <property type="project" value="InterPro"/>
</dbReference>
<evidence type="ECO:0000256" key="8">
    <source>
        <dbReference type="ARBA" id="ARBA00022691"/>
    </source>
</evidence>
<protein>
    <recommendedName>
        <fullName evidence="4 9">Thiopurine S-methyltransferase</fullName>
        <ecNumber evidence="4 9">2.1.1.67</ecNumber>
    </recommendedName>
    <alternativeName>
        <fullName evidence="9">Thiopurine methyltransferase</fullName>
    </alternativeName>
</protein>
<keyword evidence="6 9" id="KW-0489">Methyltransferase</keyword>
<dbReference type="GO" id="GO:0008119">
    <property type="term" value="F:thiopurine S-methyltransferase activity"/>
    <property type="evidence" value="ECO:0007669"/>
    <property type="project" value="UniProtKB-UniRule"/>
</dbReference>
<dbReference type="Gene3D" id="3.40.50.150">
    <property type="entry name" value="Vaccinia Virus protein VP39"/>
    <property type="match status" value="1"/>
</dbReference>
<dbReference type="RefSeq" id="WP_092386837.1">
    <property type="nucleotide sequence ID" value="NZ_LT629787.1"/>
</dbReference>
<sequence length="216" mass="24726">MEAEFWHERWGKGEIGFHKSRPNPLLSRWWPALGLPEGATVWVPLCGKSLDMAWLRQRGHPVLGIELARSALESFAAEQQLQLGWRQQGEFAISEGEGYCLYCGDFFGLQTEDVASVKGIYDRAALIALPEKMRHRYVAHMRHILPPGWQLLLITLDYPQQQRPGPPFSVPDAEVRSLFAGCRIELLDEQDVLDDHAVFREQGMTQLQERVYRIST</sequence>
<dbReference type="OrthoDB" id="9778208at2"/>
<dbReference type="InterPro" id="IPR008854">
    <property type="entry name" value="TPMT"/>
</dbReference>
<feature type="binding site" evidence="9">
    <location>
        <position position="123"/>
    </location>
    <ligand>
        <name>S-adenosyl-L-methionine</name>
        <dbReference type="ChEBI" id="CHEBI:59789"/>
    </ligand>
</feature>
<dbReference type="InterPro" id="IPR029063">
    <property type="entry name" value="SAM-dependent_MTases_sf"/>
</dbReference>
<dbReference type="GO" id="GO:0032259">
    <property type="term" value="P:methylation"/>
    <property type="evidence" value="ECO:0007669"/>
    <property type="project" value="UniProtKB-KW"/>
</dbReference>
<evidence type="ECO:0000256" key="1">
    <source>
        <dbReference type="ARBA" id="ARBA00000903"/>
    </source>
</evidence>
<proteinExistence type="inferred from homology"/>
<dbReference type="PROSITE" id="PS51585">
    <property type="entry name" value="SAM_MT_TPMT"/>
    <property type="match status" value="1"/>
</dbReference>
<dbReference type="STRING" id="1434072.SAMN05216210_2194"/>
<feature type="binding site" evidence="9">
    <location>
        <position position="66"/>
    </location>
    <ligand>
        <name>S-adenosyl-L-methionine</name>
        <dbReference type="ChEBI" id="CHEBI:59789"/>
    </ligand>
</feature>
<evidence type="ECO:0000313" key="11">
    <source>
        <dbReference type="Proteomes" id="UP000243924"/>
    </source>
</evidence>
<keyword evidence="11" id="KW-1185">Reference proteome</keyword>
<dbReference type="AlphaFoldDB" id="A0A1H2GCM1"/>
<comment type="similarity">
    <text evidence="3 9">Belongs to the class I-like SAM-binding methyltransferase superfamily. TPMT family.</text>
</comment>
<dbReference type="NCBIfam" id="TIGR03840">
    <property type="entry name" value="TMPT_Se_Te"/>
    <property type="match status" value="1"/>
</dbReference>
<keyword evidence="7 9" id="KW-0808">Transferase</keyword>
<dbReference type="SUPFAM" id="SSF53335">
    <property type="entry name" value="S-adenosyl-L-methionine-dependent methyltransferases"/>
    <property type="match status" value="1"/>
</dbReference>
<evidence type="ECO:0000256" key="7">
    <source>
        <dbReference type="ARBA" id="ARBA00022679"/>
    </source>
</evidence>
<dbReference type="EC" id="2.1.1.67" evidence="4 9"/>
<feature type="binding site" evidence="9">
    <location>
        <position position="10"/>
    </location>
    <ligand>
        <name>S-adenosyl-L-methionine</name>
        <dbReference type="ChEBI" id="CHEBI:59789"/>
    </ligand>
</feature>
<reference evidence="11" key="1">
    <citation type="submission" date="2016-10" db="EMBL/GenBank/DDBJ databases">
        <authorList>
            <person name="Varghese N."/>
            <person name="Submissions S."/>
        </authorList>
    </citation>
    <scope>NUCLEOTIDE SEQUENCE [LARGE SCALE GENOMIC DNA]</scope>
    <source>
        <strain evidence="11">CECT 8338</strain>
    </source>
</reference>
<dbReference type="Proteomes" id="UP000243924">
    <property type="component" value="Chromosome I"/>
</dbReference>
<dbReference type="InterPro" id="IPR025835">
    <property type="entry name" value="Thiopurine_S-MeTrfase"/>
</dbReference>
<comment type="subcellular location">
    <subcellularLocation>
        <location evidence="2 9">Cytoplasm</location>
    </subcellularLocation>
</comment>
<dbReference type="PANTHER" id="PTHR10259">
    <property type="entry name" value="THIOPURINE S-METHYLTRANSFERASE"/>
    <property type="match status" value="1"/>
</dbReference>
<accession>A0A1H2GCM1</accession>